<evidence type="ECO:0000256" key="4">
    <source>
        <dbReference type="ARBA" id="ARBA00023316"/>
    </source>
</evidence>
<dbReference type="Proteomes" id="UP000776651">
    <property type="component" value="Unassembled WGS sequence"/>
</dbReference>
<dbReference type="PANTHER" id="PTHR30124:SF0">
    <property type="entry name" value="MEMBRANE-BOUND LYTIC MUREIN TRANSGLYCOSYLASE A"/>
    <property type="match status" value="1"/>
</dbReference>
<dbReference type="Pfam" id="PF03562">
    <property type="entry name" value="MltA"/>
    <property type="match status" value="1"/>
</dbReference>
<dbReference type="RefSeq" id="WP_196847706.1">
    <property type="nucleotide sequence ID" value="NZ_JAHWXO010000007.1"/>
</dbReference>
<evidence type="ECO:0000313" key="8">
    <source>
        <dbReference type="Proteomes" id="UP000776651"/>
    </source>
</evidence>
<gene>
    <name evidence="7" type="ORF">K3177_04885</name>
</gene>
<evidence type="ECO:0000256" key="2">
    <source>
        <dbReference type="ARBA" id="ARBA00012587"/>
    </source>
</evidence>
<reference evidence="7 8" key="1">
    <citation type="submission" date="2021-08" db="EMBL/GenBank/DDBJ databases">
        <title>Comparative Genomics Analysis of the Genus Qipengyuania Reveals Extensive Genetic Diversity and Metabolic Versatility, Including the Description of Fifteen Novel Species.</title>
        <authorList>
            <person name="Liu Y."/>
        </authorList>
    </citation>
    <scope>NUCLEOTIDE SEQUENCE [LARGE SCALE GENOMIC DNA]</scope>
    <source>
        <strain evidence="7 8">GH25</strain>
    </source>
</reference>
<dbReference type="PROSITE" id="PS51257">
    <property type="entry name" value="PROKAR_LIPOPROTEIN"/>
    <property type="match status" value="1"/>
</dbReference>
<evidence type="ECO:0000256" key="1">
    <source>
        <dbReference type="ARBA" id="ARBA00001420"/>
    </source>
</evidence>
<name>A0ABS7JCT2_9SPHN</name>
<dbReference type="CDD" id="cd14668">
    <property type="entry name" value="mlta_B"/>
    <property type="match status" value="1"/>
</dbReference>
<feature type="domain" description="Lytic transglycosylase MltA" evidence="6">
    <location>
        <begin position="134"/>
        <end position="296"/>
    </location>
</feature>
<organism evidence="7 8">
    <name type="scientific">Qipengyuania pacifica</name>
    <dbReference type="NCBI Taxonomy" id="2860199"/>
    <lineage>
        <taxon>Bacteria</taxon>
        <taxon>Pseudomonadati</taxon>
        <taxon>Pseudomonadota</taxon>
        <taxon>Alphaproteobacteria</taxon>
        <taxon>Sphingomonadales</taxon>
        <taxon>Erythrobacteraceae</taxon>
        <taxon>Qipengyuania</taxon>
    </lineage>
</organism>
<evidence type="ECO:0000256" key="5">
    <source>
        <dbReference type="ARBA" id="ARBA00030918"/>
    </source>
</evidence>
<dbReference type="InterPro" id="IPR036908">
    <property type="entry name" value="RlpA-like_sf"/>
</dbReference>
<dbReference type="Gene3D" id="2.40.40.10">
    <property type="entry name" value="RlpA-like domain"/>
    <property type="match status" value="1"/>
</dbReference>
<dbReference type="InterPro" id="IPR005300">
    <property type="entry name" value="MltA_B"/>
</dbReference>
<keyword evidence="8" id="KW-1185">Reference proteome</keyword>
<proteinExistence type="predicted"/>
<evidence type="ECO:0000313" key="7">
    <source>
        <dbReference type="EMBL" id="MBX7487842.1"/>
    </source>
</evidence>
<dbReference type="PANTHER" id="PTHR30124">
    <property type="entry name" value="MEMBRANE-BOUND LYTIC MUREIN TRANSGLYCOSYLASE A"/>
    <property type="match status" value="1"/>
</dbReference>
<dbReference type="InterPro" id="IPR010611">
    <property type="entry name" value="3D_dom"/>
</dbReference>
<dbReference type="InterPro" id="IPR026044">
    <property type="entry name" value="MltA"/>
</dbReference>
<dbReference type="CDD" id="cd14485">
    <property type="entry name" value="mltA_like_LT_A"/>
    <property type="match status" value="1"/>
</dbReference>
<protein>
    <recommendedName>
        <fullName evidence="2">peptidoglycan lytic exotransglycosylase</fullName>
        <ecNumber evidence="2">4.2.2.n1</ecNumber>
    </recommendedName>
    <alternativeName>
        <fullName evidence="5">Murein hydrolase A</fullName>
    </alternativeName>
</protein>
<keyword evidence="3" id="KW-0456">Lyase</keyword>
<comment type="catalytic activity">
    <reaction evidence="1">
        <text>Exolytic cleavage of the (1-&gt;4)-beta-glycosidic linkage between N-acetylmuramic acid (MurNAc) and N-acetylglucosamine (GlcNAc) residues in peptidoglycan, from either the reducing or the non-reducing ends of the peptidoglycan chains, with concomitant formation of a 1,6-anhydrobond in the MurNAc residue.</text>
        <dbReference type="EC" id="4.2.2.n1"/>
    </reaction>
</comment>
<accession>A0ABS7JCT2</accession>
<dbReference type="Pfam" id="PF06725">
    <property type="entry name" value="3D"/>
    <property type="match status" value="1"/>
</dbReference>
<evidence type="ECO:0000259" key="6">
    <source>
        <dbReference type="SMART" id="SM00925"/>
    </source>
</evidence>
<dbReference type="EMBL" id="JAIGNQ010000001">
    <property type="protein sequence ID" value="MBX7487842.1"/>
    <property type="molecule type" value="Genomic_DNA"/>
</dbReference>
<dbReference type="EC" id="4.2.2.n1" evidence="2"/>
<dbReference type="SMART" id="SM00925">
    <property type="entry name" value="MltA"/>
    <property type="match status" value="1"/>
</dbReference>
<dbReference type="PIRSF" id="PIRSF019422">
    <property type="entry name" value="MltA"/>
    <property type="match status" value="1"/>
</dbReference>
<dbReference type="Gene3D" id="2.40.240.50">
    <property type="entry name" value="Barwin-like endoglucanases"/>
    <property type="match status" value="1"/>
</dbReference>
<keyword evidence="4" id="KW-0961">Cell wall biogenesis/degradation</keyword>
<sequence length="397" mass="43106">MRYLLVVAATIALAACGRVVPDARPPQSTVPVPPPTTTVPSASLARLSRGPEIGSLGIGANDATTALASFRESCPAILKREDQSGLTRTDDWRPACQAVTSWPVSDARRFFTSYFETARVGDGAAFATGYFEPEIRGSRTRAPGYDVPVYAMPPELVRDWPDDMAQSERTGRPPLGRRDASGKFVMFYERAEIEQGALANRGLEIAWAADPVEFFFLQIQGSGLLRLPDNSLMRIGYAGQNGREYVGIGSVMRERGMIGPGTPYATSMQGIMAYIRDNPVQGQEVMRLNKSWIFFRPLDTDGPLGSLGVPVRRESSVAVDPNYVPYGAPVYLDLEHDVADGLWIAQDTGGAIKGANRFDTFWGNGEDARRIAGGMSSRGSALILVPKGTVQRHETGR</sequence>
<dbReference type="SUPFAM" id="SSF50685">
    <property type="entry name" value="Barwin-like endoglucanases"/>
    <property type="match status" value="1"/>
</dbReference>
<comment type="caution">
    <text evidence="7">The sequence shown here is derived from an EMBL/GenBank/DDBJ whole genome shotgun (WGS) entry which is preliminary data.</text>
</comment>
<evidence type="ECO:0000256" key="3">
    <source>
        <dbReference type="ARBA" id="ARBA00023239"/>
    </source>
</evidence>